<dbReference type="PROSITE" id="PS51935">
    <property type="entry name" value="NLPC_P60"/>
    <property type="match status" value="1"/>
</dbReference>
<protein>
    <submittedName>
        <fullName evidence="6">Putative phage cell wall peptidase, NlpC/P60 family</fullName>
    </submittedName>
</protein>
<organism evidence="6 7">
    <name type="scientific">Epibacterium ulvae</name>
    <dbReference type="NCBI Taxonomy" id="1156985"/>
    <lineage>
        <taxon>Bacteria</taxon>
        <taxon>Pseudomonadati</taxon>
        <taxon>Pseudomonadota</taxon>
        <taxon>Alphaproteobacteria</taxon>
        <taxon>Rhodobacterales</taxon>
        <taxon>Roseobacteraceae</taxon>
        <taxon>Epibacterium</taxon>
    </lineage>
</organism>
<dbReference type="PROSITE" id="PS51257">
    <property type="entry name" value="PROKAR_LIPOPROTEIN"/>
    <property type="match status" value="1"/>
</dbReference>
<evidence type="ECO:0000313" key="7">
    <source>
        <dbReference type="Proteomes" id="UP000198767"/>
    </source>
</evidence>
<dbReference type="Proteomes" id="UP000198767">
    <property type="component" value="Unassembled WGS sequence"/>
</dbReference>
<gene>
    <name evidence="6" type="ORF">SAMN04488118_11283</name>
</gene>
<evidence type="ECO:0000256" key="3">
    <source>
        <dbReference type="ARBA" id="ARBA00022801"/>
    </source>
</evidence>
<sequence>MSRPENSASVLHAARRWLGTPYVHQSATLGAGCDCLGLVRGVWADLYGAAPETPPAYSMDWSEPQGDERLWQAASRHLRSKTLADADAGDVILFRMRAGAVAKHLGIQSHIGAAPRFIHAYQGHGVVESPLSQPWQRRIVARFAFPHLPTQSHQE</sequence>
<dbReference type="Gene3D" id="3.90.1720.10">
    <property type="entry name" value="endopeptidase domain like (from Nostoc punctiforme)"/>
    <property type="match status" value="1"/>
</dbReference>
<evidence type="ECO:0000256" key="4">
    <source>
        <dbReference type="ARBA" id="ARBA00022807"/>
    </source>
</evidence>
<dbReference type="EMBL" id="FMWG01000012">
    <property type="protein sequence ID" value="SCZ71678.1"/>
    <property type="molecule type" value="Genomic_DNA"/>
</dbReference>
<dbReference type="InterPro" id="IPR038765">
    <property type="entry name" value="Papain-like_cys_pep_sf"/>
</dbReference>
<keyword evidence="7" id="KW-1185">Reference proteome</keyword>
<dbReference type="RefSeq" id="WP_090220735.1">
    <property type="nucleotide sequence ID" value="NZ_FMWG01000012.1"/>
</dbReference>
<dbReference type="InterPro" id="IPR011929">
    <property type="entry name" value="Phage_pept_NlpC/P60"/>
</dbReference>
<dbReference type="SUPFAM" id="SSF54001">
    <property type="entry name" value="Cysteine proteinases"/>
    <property type="match status" value="1"/>
</dbReference>
<dbReference type="Pfam" id="PF00877">
    <property type="entry name" value="NLPC_P60"/>
    <property type="match status" value="1"/>
</dbReference>
<dbReference type="STRING" id="1156985.SAMN04488118_11283"/>
<proteinExistence type="inferred from homology"/>
<evidence type="ECO:0000259" key="5">
    <source>
        <dbReference type="PROSITE" id="PS51935"/>
    </source>
</evidence>
<comment type="similarity">
    <text evidence="1">Belongs to the peptidase C40 family.</text>
</comment>
<reference evidence="6 7" key="1">
    <citation type="submission" date="2016-10" db="EMBL/GenBank/DDBJ databases">
        <authorList>
            <person name="de Groot N.N."/>
        </authorList>
    </citation>
    <scope>NUCLEOTIDE SEQUENCE [LARGE SCALE GENOMIC DNA]</scope>
    <source>
        <strain evidence="6 7">U95</strain>
    </source>
</reference>
<dbReference type="GO" id="GO:0008234">
    <property type="term" value="F:cysteine-type peptidase activity"/>
    <property type="evidence" value="ECO:0007669"/>
    <property type="project" value="UniProtKB-KW"/>
</dbReference>
<dbReference type="InterPro" id="IPR000064">
    <property type="entry name" value="NLP_P60_dom"/>
</dbReference>
<accession>A0A1G5RCT8</accession>
<dbReference type="NCBIfam" id="TIGR02219">
    <property type="entry name" value="phage_NlpC_fam"/>
    <property type="match status" value="1"/>
</dbReference>
<name>A0A1G5RCT8_9RHOB</name>
<evidence type="ECO:0000313" key="6">
    <source>
        <dbReference type="EMBL" id="SCZ71678.1"/>
    </source>
</evidence>
<evidence type="ECO:0000256" key="2">
    <source>
        <dbReference type="ARBA" id="ARBA00022670"/>
    </source>
</evidence>
<keyword evidence="4" id="KW-0788">Thiol protease</keyword>
<evidence type="ECO:0000256" key="1">
    <source>
        <dbReference type="ARBA" id="ARBA00007074"/>
    </source>
</evidence>
<dbReference type="OrthoDB" id="6058745at2"/>
<dbReference type="GO" id="GO:0006508">
    <property type="term" value="P:proteolysis"/>
    <property type="evidence" value="ECO:0007669"/>
    <property type="project" value="UniProtKB-KW"/>
</dbReference>
<feature type="domain" description="NlpC/P60" evidence="5">
    <location>
        <begin position="4"/>
        <end position="146"/>
    </location>
</feature>
<keyword evidence="2" id="KW-0645">Protease</keyword>
<dbReference type="AlphaFoldDB" id="A0A1G5RCT8"/>
<keyword evidence="3" id="KW-0378">Hydrolase</keyword>